<dbReference type="NCBIfam" id="TIGR00785">
    <property type="entry name" value="dass"/>
    <property type="match status" value="1"/>
</dbReference>
<dbReference type="InterPro" id="IPR031312">
    <property type="entry name" value="Na/sul_symport_CS"/>
</dbReference>
<dbReference type="CDD" id="cd01115">
    <property type="entry name" value="SLC13_permease"/>
    <property type="match status" value="1"/>
</dbReference>
<name>A0A285BZQ6_9PROT</name>
<dbReference type="PROSITE" id="PS01271">
    <property type="entry name" value="NA_SULFATE"/>
    <property type="match status" value="1"/>
</dbReference>
<feature type="transmembrane region" description="Helical" evidence="6">
    <location>
        <begin position="87"/>
        <end position="104"/>
    </location>
</feature>
<feature type="transmembrane region" description="Helical" evidence="6">
    <location>
        <begin position="40"/>
        <end position="57"/>
    </location>
</feature>
<dbReference type="PANTHER" id="PTHR10283">
    <property type="entry name" value="SOLUTE CARRIER FAMILY 13 MEMBER"/>
    <property type="match status" value="1"/>
</dbReference>
<reference evidence="8 9" key="1">
    <citation type="submission" date="2017-08" db="EMBL/GenBank/DDBJ databases">
        <authorList>
            <person name="de Groot N.N."/>
        </authorList>
    </citation>
    <scope>NUCLEOTIDE SEQUENCE [LARGE SCALE GENOMIC DNA]</scope>
    <source>
        <strain evidence="8 9">Nm15</strain>
    </source>
</reference>
<dbReference type="EMBL" id="LT907782">
    <property type="protein sequence ID" value="SNX60293.1"/>
    <property type="molecule type" value="Genomic_DNA"/>
</dbReference>
<dbReference type="InterPro" id="IPR001898">
    <property type="entry name" value="SLC13A/DASS"/>
</dbReference>
<dbReference type="Pfam" id="PF03600">
    <property type="entry name" value="CitMHS"/>
    <property type="match status" value="1"/>
</dbReference>
<keyword evidence="2" id="KW-0813">Transport</keyword>
<accession>A0A285BZQ6</accession>
<dbReference type="AlphaFoldDB" id="A0A285BZQ6"/>
<keyword evidence="5 6" id="KW-0472">Membrane</keyword>
<evidence type="ECO:0000256" key="2">
    <source>
        <dbReference type="ARBA" id="ARBA00022448"/>
    </source>
</evidence>
<feature type="transmembrane region" description="Helical" evidence="6">
    <location>
        <begin position="433"/>
        <end position="460"/>
    </location>
</feature>
<sequence>MIDAPPPLRHDANSLMPQRLSQTSHRYNSNFMTITPNREWALIVGPLLAITIFFAMSRFGWEEYACWTGAVAILCVVWWIFEPIPIPATSIIPLAFFPLLGVLPQERIAMAYGNELILLMLGGFILSAAMERSGAHRRIALGMVSLVGGVSSRRIVLGFMVASAALSMWISNTATTLMMLPIALAVITQSPDKKLAIPLLLAIAYGSNIGGLGTPIGTPPNLVFMQQYENFTGTAVSFSQWMSRGLPVVVIFIPIAGLWLTRTLDYRGALVIPPAGDWRPEERRVLIIFGLTALAWITRLEPFGGWSTWFDLKGANDAIVALIAVVILFLVPNGRGGKLLDWQTAEKVPWGILILFAAGISIAQAFVESGLSRAIGDQLAILASLHPLVIIAVIALSVTFLTETTSNTATTILLMPILAPAALAAGIEPSLLMVPAAMSASCAFMLPVATAPNAIVFGSGHIPMAYMVREGIVLNFIGAIVITVVCYLLVA</sequence>
<feature type="transmembrane region" description="Helical" evidence="6">
    <location>
        <begin position="116"/>
        <end position="135"/>
    </location>
</feature>
<evidence type="ECO:0000256" key="3">
    <source>
        <dbReference type="ARBA" id="ARBA00022692"/>
    </source>
</evidence>
<feature type="transmembrane region" description="Helical" evidence="6">
    <location>
        <begin position="379"/>
        <end position="401"/>
    </location>
</feature>
<dbReference type="InterPro" id="IPR004680">
    <property type="entry name" value="Cit_transptr-like_dom"/>
</dbReference>
<organism evidence="8 9">
    <name type="scientific">Nitrosomonas ureae</name>
    <dbReference type="NCBI Taxonomy" id="44577"/>
    <lineage>
        <taxon>Bacteria</taxon>
        <taxon>Pseudomonadati</taxon>
        <taxon>Pseudomonadota</taxon>
        <taxon>Betaproteobacteria</taxon>
        <taxon>Nitrosomonadales</taxon>
        <taxon>Nitrosomonadaceae</taxon>
        <taxon>Nitrosomonas</taxon>
    </lineage>
</organism>
<evidence type="ECO:0000256" key="5">
    <source>
        <dbReference type="ARBA" id="ARBA00023136"/>
    </source>
</evidence>
<evidence type="ECO:0000256" key="6">
    <source>
        <dbReference type="SAM" id="Phobius"/>
    </source>
</evidence>
<keyword evidence="3 6" id="KW-0812">Transmembrane</keyword>
<feature type="transmembrane region" description="Helical" evidence="6">
    <location>
        <begin position="472"/>
        <end position="490"/>
    </location>
</feature>
<evidence type="ECO:0000256" key="4">
    <source>
        <dbReference type="ARBA" id="ARBA00022989"/>
    </source>
</evidence>
<gene>
    <name evidence="8" type="ORF">SAMN06296273_1755</name>
</gene>
<feature type="transmembrane region" description="Helical" evidence="6">
    <location>
        <begin position="155"/>
        <end position="188"/>
    </location>
</feature>
<dbReference type="Proteomes" id="UP000242498">
    <property type="component" value="Chromosome I"/>
</dbReference>
<dbReference type="GO" id="GO:0005886">
    <property type="term" value="C:plasma membrane"/>
    <property type="evidence" value="ECO:0007669"/>
    <property type="project" value="TreeGrafter"/>
</dbReference>
<comment type="subcellular location">
    <subcellularLocation>
        <location evidence="1">Membrane</location>
        <topology evidence="1">Multi-pass membrane protein</topology>
    </subcellularLocation>
</comment>
<proteinExistence type="predicted"/>
<dbReference type="RefSeq" id="WP_231990255.1">
    <property type="nucleotide sequence ID" value="NZ_LT907782.1"/>
</dbReference>
<evidence type="ECO:0000259" key="7">
    <source>
        <dbReference type="Pfam" id="PF03600"/>
    </source>
</evidence>
<feature type="transmembrane region" description="Helical" evidence="6">
    <location>
        <begin position="348"/>
        <end position="367"/>
    </location>
</feature>
<evidence type="ECO:0000313" key="9">
    <source>
        <dbReference type="Proteomes" id="UP000242498"/>
    </source>
</evidence>
<feature type="transmembrane region" description="Helical" evidence="6">
    <location>
        <begin position="64"/>
        <end position="81"/>
    </location>
</feature>
<evidence type="ECO:0000256" key="1">
    <source>
        <dbReference type="ARBA" id="ARBA00004141"/>
    </source>
</evidence>
<feature type="transmembrane region" description="Helical" evidence="6">
    <location>
        <begin position="285"/>
        <end position="306"/>
    </location>
</feature>
<protein>
    <submittedName>
        <fullName evidence="8">Solute carrier family 13 (Sodium-dependent dicarboxylate transporter), member 2/3/5</fullName>
    </submittedName>
</protein>
<dbReference type="GO" id="GO:0015141">
    <property type="term" value="F:succinate transmembrane transporter activity"/>
    <property type="evidence" value="ECO:0007669"/>
    <property type="project" value="UniProtKB-ARBA"/>
</dbReference>
<feature type="transmembrane region" description="Helical" evidence="6">
    <location>
        <begin position="318"/>
        <end position="336"/>
    </location>
</feature>
<dbReference type="PANTHER" id="PTHR10283:SF82">
    <property type="entry name" value="SOLUTE CARRIER FAMILY 13 MEMBER 2"/>
    <property type="match status" value="1"/>
</dbReference>
<keyword evidence="4 6" id="KW-1133">Transmembrane helix</keyword>
<feature type="transmembrane region" description="Helical" evidence="6">
    <location>
        <begin position="245"/>
        <end position="264"/>
    </location>
</feature>
<feature type="transmembrane region" description="Helical" evidence="6">
    <location>
        <begin position="408"/>
        <end position="427"/>
    </location>
</feature>
<feature type="domain" description="Citrate transporter-like" evidence="7">
    <location>
        <begin position="76"/>
        <end position="429"/>
    </location>
</feature>
<evidence type="ECO:0000313" key="8">
    <source>
        <dbReference type="EMBL" id="SNX60293.1"/>
    </source>
</evidence>
<feature type="transmembrane region" description="Helical" evidence="6">
    <location>
        <begin position="195"/>
        <end position="216"/>
    </location>
</feature>